<dbReference type="PANTHER" id="PTHR43800:SF1">
    <property type="entry name" value="PEPTIDYL-LYSINE N-ACETYLTRANSFERASE YJAB"/>
    <property type="match status" value="1"/>
</dbReference>
<sequence length="140" mass="16537">MIRKFQNRDLPRVMEIWLASNLEAHHFVSSEYWLGKQNLVQTLLPQSNVYVFLYNGMIVGFMGLHDDFIEGLFVDRMHRSRGIGGSLMDFVKSVHGVLALHVYKENVRAYEFYLKNGFTVSREWDDEETGKRVFEMVWQK</sequence>
<organism evidence="4 5">
    <name type="scientific">Candidatus Gallipaludibacter merdavium</name>
    <dbReference type="NCBI Taxonomy" id="2840839"/>
    <lineage>
        <taxon>Bacteria</taxon>
        <taxon>Pseudomonadati</taxon>
        <taxon>Bacteroidota</taxon>
        <taxon>Bacteroidia</taxon>
        <taxon>Bacteroidales</taxon>
        <taxon>Candidatus Gallipaludibacter</taxon>
    </lineage>
</organism>
<dbReference type="InterPro" id="IPR000182">
    <property type="entry name" value="GNAT_dom"/>
</dbReference>
<dbReference type="PROSITE" id="PS51186">
    <property type="entry name" value="GNAT"/>
    <property type="match status" value="1"/>
</dbReference>
<dbReference type="Gene3D" id="3.40.630.30">
    <property type="match status" value="1"/>
</dbReference>
<evidence type="ECO:0000256" key="1">
    <source>
        <dbReference type="ARBA" id="ARBA00022679"/>
    </source>
</evidence>
<dbReference type="Proteomes" id="UP000823641">
    <property type="component" value="Unassembled WGS sequence"/>
</dbReference>
<protein>
    <submittedName>
        <fullName evidence="4">GNAT family N-acetyltransferase</fullName>
    </submittedName>
</protein>
<dbReference type="CDD" id="cd04301">
    <property type="entry name" value="NAT_SF"/>
    <property type="match status" value="1"/>
</dbReference>
<accession>A0A9D9N3M0</accession>
<keyword evidence="2" id="KW-0012">Acyltransferase</keyword>
<dbReference type="Pfam" id="PF13508">
    <property type="entry name" value="Acetyltransf_7"/>
    <property type="match status" value="1"/>
</dbReference>
<dbReference type="PANTHER" id="PTHR43800">
    <property type="entry name" value="PEPTIDYL-LYSINE N-ACETYLTRANSFERASE YJAB"/>
    <property type="match status" value="1"/>
</dbReference>
<keyword evidence="1" id="KW-0808">Transferase</keyword>
<evidence type="ECO:0000256" key="2">
    <source>
        <dbReference type="ARBA" id="ARBA00023315"/>
    </source>
</evidence>
<dbReference type="SUPFAM" id="SSF55729">
    <property type="entry name" value="Acyl-CoA N-acyltransferases (Nat)"/>
    <property type="match status" value="1"/>
</dbReference>
<gene>
    <name evidence="4" type="ORF">IAA73_01910</name>
</gene>
<evidence type="ECO:0000313" key="5">
    <source>
        <dbReference type="Proteomes" id="UP000823641"/>
    </source>
</evidence>
<evidence type="ECO:0000313" key="4">
    <source>
        <dbReference type="EMBL" id="MBO8459079.1"/>
    </source>
</evidence>
<dbReference type="InterPro" id="IPR016181">
    <property type="entry name" value="Acyl_CoA_acyltransferase"/>
</dbReference>
<feature type="domain" description="N-acetyltransferase" evidence="3">
    <location>
        <begin position="1"/>
        <end position="140"/>
    </location>
</feature>
<name>A0A9D9N3M0_9BACT</name>
<dbReference type="AlphaFoldDB" id="A0A9D9N3M0"/>
<dbReference type="GO" id="GO:0016747">
    <property type="term" value="F:acyltransferase activity, transferring groups other than amino-acyl groups"/>
    <property type="evidence" value="ECO:0007669"/>
    <property type="project" value="InterPro"/>
</dbReference>
<reference evidence="4" key="2">
    <citation type="journal article" date="2021" name="PeerJ">
        <title>Extensive microbial diversity within the chicken gut microbiome revealed by metagenomics and culture.</title>
        <authorList>
            <person name="Gilroy R."/>
            <person name="Ravi A."/>
            <person name="Getino M."/>
            <person name="Pursley I."/>
            <person name="Horton D.L."/>
            <person name="Alikhan N.F."/>
            <person name="Baker D."/>
            <person name="Gharbi K."/>
            <person name="Hall N."/>
            <person name="Watson M."/>
            <person name="Adriaenssens E.M."/>
            <person name="Foster-Nyarko E."/>
            <person name="Jarju S."/>
            <person name="Secka A."/>
            <person name="Antonio M."/>
            <person name="Oren A."/>
            <person name="Chaudhuri R.R."/>
            <person name="La Ragione R."/>
            <person name="Hildebrand F."/>
            <person name="Pallen M.J."/>
        </authorList>
    </citation>
    <scope>NUCLEOTIDE SEQUENCE</scope>
    <source>
        <strain evidence="4">G3-3990</strain>
    </source>
</reference>
<comment type="caution">
    <text evidence="4">The sequence shown here is derived from an EMBL/GenBank/DDBJ whole genome shotgun (WGS) entry which is preliminary data.</text>
</comment>
<dbReference type="EMBL" id="JADIMG010000019">
    <property type="protein sequence ID" value="MBO8459079.1"/>
    <property type="molecule type" value="Genomic_DNA"/>
</dbReference>
<evidence type="ECO:0000259" key="3">
    <source>
        <dbReference type="PROSITE" id="PS51186"/>
    </source>
</evidence>
<reference evidence="4" key="1">
    <citation type="submission" date="2020-10" db="EMBL/GenBank/DDBJ databases">
        <authorList>
            <person name="Gilroy R."/>
        </authorList>
    </citation>
    <scope>NUCLEOTIDE SEQUENCE</scope>
    <source>
        <strain evidence="4">G3-3990</strain>
    </source>
</reference>
<proteinExistence type="predicted"/>